<dbReference type="Pfam" id="PF13635">
    <property type="entry name" value="DUF4143"/>
    <property type="match status" value="1"/>
</dbReference>
<feature type="domain" description="DUF4143" evidence="2">
    <location>
        <begin position="206"/>
        <end position="364"/>
    </location>
</feature>
<evidence type="ECO:0000313" key="3">
    <source>
        <dbReference type="EMBL" id="HIR58468.1"/>
    </source>
</evidence>
<keyword evidence="3" id="KW-0547">Nucleotide-binding</keyword>
<evidence type="ECO:0000259" key="2">
    <source>
        <dbReference type="Pfam" id="PF13635"/>
    </source>
</evidence>
<protein>
    <submittedName>
        <fullName evidence="3">ATP-binding protein</fullName>
    </submittedName>
</protein>
<dbReference type="PANTHER" id="PTHR43566">
    <property type="entry name" value="CONSERVED PROTEIN"/>
    <property type="match status" value="1"/>
</dbReference>
<gene>
    <name evidence="3" type="ORF">IAB38_00290</name>
</gene>
<accession>A0A9D1DT30</accession>
<evidence type="ECO:0000259" key="1">
    <source>
        <dbReference type="Pfam" id="PF13173"/>
    </source>
</evidence>
<dbReference type="GO" id="GO:0005524">
    <property type="term" value="F:ATP binding"/>
    <property type="evidence" value="ECO:0007669"/>
    <property type="project" value="UniProtKB-KW"/>
</dbReference>
<dbReference type="Proteomes" id="UP000824232">
    <property type="component" value="Unassembled WGS sequence"/>
</dbReference>
<name>A0A9D1DT30_9FIRM</name>
<dbReference type="AlphaFoldDB" id="A0A9D1DT30"/>
<sequence>MEKYLPRIVDKVLQNKLEYMGAVLIEGCKWCGKSTTAKQFAKSYIEFQDPDKKMQYDKTNQTKPSLFLEGEKPRLFDEWQMYPVVWDSIRMDIDHTGLKGQYILTGSARPQEDSIMHTGTGRITKLLMRPMSLYESLESNGSVSLNDIINGNDISGISKIDFDGLINAMIRGGWPESLNIDGDNKYKISKDYVQSLLAEEIKTVDGTERNTSKMRAVLKSISRNISTNVSKSTILEDVKTEFASEVSRPTLDDYLNTLEKLYILEYIPATNLNLRSKTPLRVSPKLELVDPSLVIATLNLKREDLINDLNFTGFIFENMCMRDLKIYADAIDARLSYYRDKNNFEVDCILETADGKWGAIEIKLGAGEIPDAVSNLTKFKENVDTDKYKEPSFLMVLTGADYSYKRDDGIYVVSIGTLKD</sequence>
<keyword evidence="3" id="KW-0067">ATP-binding</keyword>
<comment type="caution">
    <text evidence="3">The sequence shown here is derived from an EMBL/GenBank/DDBJ whole genome shotgun (WGS) entry which is preliminary data.</text>
</comment>
<dbReference type="InterPro" id="IPR041682">
    <property type="entry name" value="AAA_14"/>
</dbReference>
<feature type="domain" description="AAA" evidence="1">
    <location>
        <begin position="22"/>
        <end position="136"/>
    </location>
</feature>
<reference evidence="3" key="1">
    <citation type="submission" date="2020-10" db="EMBL/GenBank/DDBJ databases">
        <authorList>
            <person name="Gilroy R."/>
        </authorList>
    </citation>
    <scope>NUCLEOTIDE SEQUENCE</scope>
    <source>
        <strain evidence="3">CHK184-20233</strain>
    </source>
</reference>
<dbReference type="InterPro" id="IPR025420">
    <property type="entry name" value="DUF4143"/>
</dbReference>
<dbReference type="PANTHER" id="PTHR43566:SF1">
    <property type="entry name" value="AAA+ ATPASE DOMAIN-CONTAINING PROTEIN"/>
    <property type="match status" value="1"/>
</dbReference>
<evidence type="ECO:0000313" key="4">
    <source>
        <dbReference type="Proteomes" id="UP000824232"/>
    </source>
</evidence>
<dbReference type="EMBL" id="DVHC01000003">
    <property type="protein sequence ID" value="HIR58468.1"/>
    <property type="molecule type" value="Genomic_DNA"/>
</dbReference>
<dbReference type="Pfam" id="PF13173">
    <property type="entry name" value="AAA_14"/>
    <property type="match status" value="1"/>
</dbReference>
<organism evidence="3 4">
    <name type="scientific">Candidatus Onthousia excrementipullorum</name>
    <dbReference type="NCBI Taxonomy" id="2840884"/>
    <lineage>
        <taxon>Bacteria</taxon>
        <taxon>Bacillati</taxon>
        <taxon>Bacillota</taxon>
        <taxon>Bacilli</taxon>
        <taxon>Candidatus Onthousia</taxon>
    </lineage>
</organism>
<reference evidence="3" key="2">
    <citation type="journal article" date="2021" name="PeerJ">
        <title>Extensive microbial diversity within the chicken gut microbiome revealed by metagenomics and culture.</title>
        <authorList>
            <person name="Gilroy R."/>
            <person name="Ravi A."/>
            <person name="Getino M."/>
            <person name="Pursley I."/>
            <person name="Horton D.L."/>
            <person name="Alikhan N.F."/>
            <person name="Baker D."/>
            <person name="Gharbi K."/>
            <person name="Hall N."/>
            <person name="Watson M."/>
            <person name="Adriaenssens E.M."/>
            <person name="Foster-Nyarko E."/>
            <person name="Jarju S."/>
            <person name="Secka A."/>
            <person name="Antonio M."/>
            <person name="Oren A."/>
            <person name="Chaudhuri R.R."/>
            <person name="La Ragione R."/>
            <person name="Hildebrand F."/>
            <person name="Pallen M.J."/>
        </authorList>
    </citation>
    <scope>NUCLEOTIDE SEQUENCE</scope>
    <source>
        <strain evidence="3">CHK184-20233</strain>
    </source>
</reference>
<proteinExistence type="predicted"/>